<dbReference type="Gene3D" id="3.90.1200.10">
    <property type="match status" value="1"/>
</dbReference>
<dbReference type="Pfam" id="PF01636">
    <property type="entry name" value="APH"/>
    <property type="match status" value="1"/>
</dbReference>
<proteinExistence type="predicted"/>
<dbReference type="EMBL" id="DVMW01000038">
    <property type="protein sequence ID" value="HIU36272.1"/>
    <property type="molecule type" value="Genomic_DNA"/>
</dbReference>
<accession>A0A9D1IFB0</accession>
<name>A0A9D1IFB0_9FIRM</name>
<dbReference type="AlphaFoldDB" id="A0A9D1IFB0"/>
<dbReference type="PROSITE" id="PS50011">
    <property type="entry name" value="PROTEIN_KINASE_DOM"/>
    <property type="match status" value="1"/>
</dbReference>
<reference evidence="2" key="2">
    <citation type="journal article" date="2021" name="PeerJ">
        <title>Extensive microbial diversity within the chicken gut microbiome revealed by metagenomics and culture.</title>
        <authorList>
            <person name="Gilroy R."/>
            <person name="Ravi A."/>
            <person name="Getino M."/>
            <person name="Pursley I."/>
            <person name="Horton D.L."/>
            <person name="Alikhan N.F."/>
            <person name="Baker D."/>
            <person name="Gharbi K."/>
            <person name="Hall N."/>
            <person name="Watson M."/>
            <person name="Adriaenssens E.M."/>
            <person name="Foster-Nyarko E."/>
            <person name="Jarju S."/>
            <person name="Secka A."/>
            <person name="Antonio M."/>
            <person name="Oren A."/>
            <person name="Chaudhuri R.R."/>
            <person name="La Ragione R."/>
            <person name="Hildebrand F."/>
            <person name="Pallen M.J."/>
        </authorList>
    </citation>
    <scope>NUCLEOTIDE SEQUENCE</scope>
    <source>
        <strain evidence="2">ChiGjej1B1-19959</strain>
    </source>
</reference>
<dbReference type="InterPro" id="IPR000719">
    <property type="entry name" value="Prot_kinase_dom"/>
</dbReference>
<evidence type="ECO:0000313" key="3">
    <source>
        <dbReference type="Proteomes" id="UP000824071"/>
    </source>
</evidence>
<gene>
    <name evidence="2" type="ORF">IAC53_06705</name>
</gene>
<dbReference type="GO" id="GO:0004672">
    <property type="term" value="F:protein kinase activity"/>
    <property type="evidence" value="ECO:0007669"/>
    <property type="project" value="InterPro"/>
</dbReference>
<dbReference type="Proteomes" id="UP000824071">
    <property type="component" value="Unassembled WGS sequence"/>
</dbReference>
<reference evidence="2" key="1">
    <citation type="submission" date="2020-10" db="EMBL/GenBank/DDBJ databases">
        <authorList>
            <person name="Gilroy R."/>
        </authorList>
    </citation>
    <scope>NUCLEOTIDE SEQUENCE</scope>
    <source>
        <strain evidence="2">ChiGjej1B1-19959</strain>
    </source>
</reference>
<dbReference type="InterPro" id="IPR002575">
    <property type="entry name" value="Aminoglycoside_PTrfase"/>
</dbReference>
<dbReference type="SUPFAM" id="SSF56112">
    <property type="entry name" value="Protein kinase-like (PK-like)"/>
    <property type="match status" value="1"/>
</dbReference>
<dbReference type="InterPro" id="IPR011009">
    <property type="entry name" value="Kinase-like_dom_sf"/>
</dbReference>
<dbReference type="InterPro" id="IPR051678">
    <property type="entry name" value="AGP_Transferase"/>
</dbReference>
<protein>
    <submittedName>
        <fullName evidence="2">Phosphotransferase</fullName>
    </submittedName>
</protein>
<comment type="caution">
    <text evidence="2">The sequence shown here is derived from an EMBL/GenBank/DDBJ whole genome shotgun (WGS) entry which is preliminary data.</text>
</comment>
<feature type="domain" description="Protein kinase" evidence="1">
    <location>
        <begin position="18"/>
        <end position="209"/>
    </location>
</feature>
<evidence type="ECO:0000259" key="1">
    <source>
        <dbReference type="PROSITE" id="PS50011"/>
    </source>
</evidence>
<sequence length="209" mass="24016">MKYSIEQAKDIISKSIRVKSIEFIGCGNHSEAFCVNNDMVMKLPKHRKASDHLKIEMQVLQGLKQKVPLDIPNVLFNGTFTAGHKEFVYFVSKRLNGKKLSKAEFLMLDERTLFQNAEIIANFLYRLHNEKDILPIKRKDLVLLHGDFSLNHILFNNENVVCGILDFADSRVGKSKSDFSYLLDDKDDEEFGANFGKTVLSIYESYKVF</sequence>
<organism evidence="2 3">
    <name type="scientific">Candidatus Fimenecus excrementigallinarum</name>
    <dbReference type="NCBI Taxonomy" id="2840816"/>
    <lineage>
        <taxon>Bacteria</taxon>
        <taxon>Bacillati</taxon>
        <taxon>Bacillota</taxon>
        <taxon>Clostridia</taxon>
        <taxon>Candidatus Fimenecus</taxon>
    </lineage>
</organism>
<evidence type="ECO:0000313" key="2">
    <source>
        <dbReference type="EMBL" id="HIU36272.1"/>
    </source>
</evidence>
<dbReference type="PANTHER" id="PTHR21310">
    <property type="entry name" value="AMINOGLYCOSIDE PHOSPHOTRANSFERASE-RELATED-RELATED"/>
    <property type="match status" value="1"/>
</dbReference>
<dbReference type="Gene3D" id="3.30.200.20">
    <property type="entry name" value="Phosphorylase Kinase, domain 1"/>
    <property type="match status" value="1"/>
</dbReference>
<dbReference type="GO" id="GO:0005524">
    <property type="term" value="F:ATP binding"/>
    <property type="evidence" value="ECO:0007669"/>
    <property type="project" value="InterPro"/>
</dbReference>